<gene>
    <name evidence="2" type="ORF">COU29_04155</name>
</gene>
<dbReference type="PANTHER" id="PTHR43245">
    <property type="entry name" value="BIFUNCTIONAL POLYMYXIN RESISTANCE PROTEIN ARNA"/>
    <property type="match status" value="1"/>
</dbReference>
<dbReference type="InterPro" id="IPR036291">
    <property type="entry name" value="NAD(P)-bd_dom_sf"/>
</dbReference>
<proteinExistence type="predicted"/>
<organism evidence="2 3">
    <name type="scientific">Candidatus Magasanikbacteria bacterium CG10_big_fil_rev_8_21_14_0_10_36_32</name>
    <dbReference type="NCBI Taxonomy" id="1974646"/>
    <lineage>
        <taxon>Bacteria</taxon>
        <taxon>Candidatus Magasanikiibacteriota</taxon>
    </lineage>
</organism>
<dbReference type="Pfam" id="PF01370">
    <property type="entry name" value="Epimerase"/>
    <property type="match status" value="1"/>
</dbReference>
<sequence>MKYLVTGGAGFIGANLVKKLLSDGHEVVVVDNFSAGKRADRIIKGAKYLKEDVVDLKKMIKICREGFDGIFHMAALPSVPYSIEHPFETHDVNVNGSLSILLSARENKIKRVVFSSSSAVYGDTDELPTSELVKTNPKSPYALHKLITENYCDLFSSLYGVETVCLRYFNVYGPFLDPKGAYAAVIGKFIQQRKNNEPMTICGDGDYYRDFVHVSDVAEANILAMKSSVVGKADVINIGGGITRSINELAKIIGGQTLSVSERAGDIRKSCADITKAKELFNWQPSVSLEQGMAELKKEWGI</sequence>
<dbReference type="EMBL" id="PFBV01000005">
    <property type="protein sequence ID" value="PIT88176.1"/>
    <property type="molecule type" value="Genomic_DNA"/>
</dbReference>
<dbReference type="Gene3D" id="3.40.50.720">
    <property type="entry name" value="NAD(P)-binding Rossmann-like Domain"/>
    <property type="match status" value="1"/>
</dbReference>
<name>A0A2M6W5W3_9BACT</name>
<reference evidence="3" key="1">
    <citation type="submission" date="2017-09" db="EMBL/GenBank/DDBJ databases">
        <title>Depth-based differentiation of microbial function through sediment-hosted aquifers and enrichment of novel symbionts in the deep terrestrial subsurface.</title>
        <authorList>
            <person name="Probst A.J."/>
            <person name="Ladd B."/>
            <person name="Jarett J.K."/>
            <person name="Geller-Mcgrath D.E."/>
            <person name="Sieber C.M.K."/>
            <person name="Emerson J.B."/>
            <person name="Anantharaman K."/>
            <person name="Thomas B.C."/>
            <person name="Malmstrom R."/>
            <person name="Stieglmeier M."/>
            <person name="Klingl A."/>
            <person name="Woyke T."/>
            <person name="Ryan C.M."/>
            <person name="Banfield J.F."/>
        </authorList>
    </citation>
    <scope>NUCLEOTIDE SEQUENCE [LARGE SCALE GENOMIC DNA]</scope>
</reference>
<evidence type="ECO:0000313" key="3">
    <source>
        <dbReference type="Proteomes" id="UP000231426"/>
    </source>
</evidence>
<comment type="caution">
    <text evidence="2">The sequence shown here is derived from an EMBL/GenBank/DDBJ whole genome shotgun (WGS) entry which is preliminary data.</text>
</comment>
<dbReference type="InterPro" id="IPR001509">
    <property type="entry name" value="Epimerase_deHydtase"/>
</dbReference>
<dbReference type="SUPFAM" id="SSF51735">
    <property type="entry name" value="NAD(P)-binding Rossmann-fold domains"/>
    <property type="match status" value="1"/>
</dbReference>
<evidence type="ECO:0000313" key="2">
    <source>
        <dbReference type="EMBL" id="PIT88176.1"/>
    </source>
</evidence>
<protein>
    <recommendedName>
        <fullName evidence="1">NAD-dependent epimerase/dehydratase domain-containing protein</fullName>
    </recommendedName>
</protein>
<accession>A0A2M6W5W3</accession>
<dbReference type="Proteomes" id="UP000231426">
    <property type="component" value="Unassembled WGS sequence"/>
</dbReference>
<dbReference type="PANTHER" id="PTHR43245:SF13">
    <property type="entry name" value="UDP-D-APIOSE_UDP-D-XYLOSE SYNTHASE 2"/>
    <property type="match status" value="1"/>
</dbReference>
<dbReference type="InterPro" id="IPR050177">
    <property type="entry name" value="Lipid_A_modif_metabolic_enz"/>
</dbReference>
<feature type="domain" description="NAD-dependent epimerase/dehydratase" evidence="1">
    <location>
        <begin position="4"/>
        <end position="239"/>
    </location>
</feature>
<dbReference type="AlphaFoldDB" id="A0A2M6W5W3"/>
<dbReference type="Gene3D" id="3.90.25.10">
    <property type="entry name" value="UDP-galactose 4-epimerase, domain 1"/>
    <property type="match status" value="1"/>
</dbReference>
<evidence type="ECO:0000259" key="1">
    <source>
        <dbReference type="Pfam" id="PF01370"/>
    </source>
</evidence>